<sequence length="93" mass="10024">MHTVYLLLSMKMTKLAGGCYNSLLVRMRSNEEQDLARFRMSDSQAESVNGVSQCGTEFCLFVSGVGGGERAVDLTQGLLEISSESKKAKNGVG</sequence>
<evidence type="ECO:0000313" key="1">
    <source>
        <dbReference type="EMBL" id="KAL1258343.1"/>
    </source>
</evidence>
<name>A0ABR3LZR6_9TELE</name>
<evidence type="ECO:0000313" key="2">
    <source>
        <dbReference type="Proteomes" id="UP001558613"/>
    </source>
</evidence>
<keyword evidence="2" id="KW-1185">Reference proteome</keyword>
<reference evidence="1 2" key="1">
    <citation type="submission" date="2023-09" db="EMBL/GenBank/DDBJ databases">
        <authorList>
            <person name="Wang M."/>
        </authorList>
    </citation>
    <scope>NUCLEOTIDE SEQUENCE [LARGE SCALE GENOMIC DNA]</scope>
    <source>
        <strain evidence="1">GT-2023</strain>
        <tissue evidence="1">Liver</tissue>
    </source>
</reference>
<accession>A0ABR3LZR6</accession>
<comment type="caution">
    <text evidence="1">The sequence shown here is derived from an EMBL/GenBank/DDBJ whole genome shotgun (WGS) entry which is preliminary data.</text>
</comment>
<proteinExistence type="predicted"/>
<gene>
    <name evidence="1" type="ORF">QQF64_011587</name>
</gene>
<dbReference type="EMBL" id="JAYMGO010000017">
    <property type="protein sequence ID" value="KAL1258343.1"/>
    <property type="molecule type" value="Genomic_DNA"/>
</dbReference>
<organism evidence="1 2">
    <name type="scientific">Cirrhinus molitorella</name>
    <name type="common">mud carp</name>
    <dbReference type="NCBI Taxonomy" id="172907"/>
    <lineage>
        <taxon>Eukaryota</taxon>
        <taxon>Metazoa</taxon>
        <taxon>Chordata</taxon>
        <taxon>Craniata</taxon>
        <taxon>Vertebrata</taxon>
        <taxon>Euteleostomi</taxon>
        <taxon>Actinopterygii</taxon>
        <taxon>Neopterygii</taxon>
        <taxon>Teleostei</taxon>
        <taxon>Ostariophysi</taxon>
        <taxon>Cypriniformes</taxon>
        <taxon>Cyprinidae</taxon>
        <taxon>Labeoninae</taxon>
        <taxon>Labeonini</taxon>
        <taxon>Cirrhinus</taxon>
    </lineage>
</organism>
<protein>
    <submittedName>
        <fullName evidence="1">Uncharacterized protein</fullName>
    </submittedName>
</protein>
<dbReference type="Proteomes" id="UP001558613">
    <property type="component" value="Unassembled WGS sequence"/>
</dbReference>